<feature type="region of interest" description="Disordered" evidence="1">
    <location>
        <begin position="308"/>
        <end position="420"/>
    </location>
</feature>
<dbReference type="EMBL" id="FOCQ01000017">
    <property type="protein sequence ID" value="SEN66892.1"/>
    <property type="molecule type" value="Genomic_DNA"/>
</dbReference>
<dbReference type="STRING" id="1173111.SAMN05444955_11751"/>
<feature type="compositionally biased region" description="Basic and acidic residues" evidence="1">
    <location>
        <begin position="438"/>
        <end position="470"/>
    </location>
</feature>
<protein>
    <recommendedName>
        <fullName evidence="4">Protein kinase domain-containing protein</fullName>
    </recommendedName>
</protein>
<dbReference type="InterPro" id="IPR011009">
    <property type="entry name" value="Kinase-like_dom_sf"/>
</dbReference>
<evidence type="ECO:0000313" key="3">
    <source>
        <dbReference type="Proteomes" id="UP000199695"/>
    </source>
</evidence>
<keyword evidence="3" id="KW-1185">Reference proteome</keyword>
<proteinExistence type="predicted"/>
<dbReference type="OrthoDB" id="2991686at2"/>
<feature type="compositionally biased region" description="Basic and acidic residues" evidence="1">
    <location>
        <begin position="492"/>
        <end position="519"/>
    </location>
</feature>
<dbReference type="Gene3D" id="1.10.510.10">
    <property type="entry name" value="Transferase(Phosphotransferase) domain 1"/>
    <property type="match status" value="1"/>
</dbReference>
<feature type="compositionally biased region" description="Basic and acidic residues" evidence="1">
    <location>
        <begin position="268"/>
        <end position="278"/>
    </location>
</feature>
<dbReference type="SUPFAM" id="SSF56112">
    <property type="entry name" value="Protein kinase-like (PK-like)"/>
    <property type="match status" value="1"/>
</dbReference>
<evidence type="ECO:0008006" key="4">
    <source>
        <dbReference type="Google" id="ProtNLM"/>
    </source>
</evidence>
<feature type="region of interest" description="Disordered" evidence="1">
    <location>
        <begin position="438"/>
        <end position="519"/>
    </location>
</feature>
<evidence type="ECO:0000313" key="2">
    <source>
        <dbReference type="EMBL" id="SEN66892.1"/>
    </source>
</evidence>
<gene>
    <name evidence="2" type="ORF">SAMN05444955_11751</name>
</gene>
<feature type="region of interest" description="Disordered" evidence="1">
    <location>
        <begin position="224"/>
        <end position="278"/>
    </location>
</feature>
<dbReference type="RefSeq" id="WP_089972067.1">
    <property type="nucleotide sequence ID" value="NZ_FOCQ01000017.1"/>
</dbReference>
<dbReference type="Proteomes" id="UP000199695">
    <property type="component" value="Unassembled WGS sequence"/>
</dbReference>
<evidence type="ECO:0000256" key="1">
    <source>
        <dbReference type="SAM" id="MobiDB-lite"/>
    </source>
</evidence>
<reference evidence="2 3" key="1">
    <citation type="submission" date="2016-10" db="EMBL/GenBank/DDBJ databases">
        <authorList>
            <person name="de Groot N.N."/>
        </authorList>
    </citation>
    <scope>NUCLEOTIDE SEQUENCE [LARGE SCALE GENOMIC DNA]</scope>
    <source>
        <strain evidence="2 3">DSM 46701</strain>
    </source>
</reference>
<dbReference type="AlphaFoldDB" id="A0A1H8IF91"/>
<sequence length="553" mass="68025">MAFFHVGERYRDSYYIEHAVPFFDGELAIAQSDSQRYYLQSAHLQKQAPARAIQQYRSLNHPLVIPFLEVYTEERSLVFIRPYVSIQPLSEAISTGQVDEDQVVEWGKQLLQLASQLQSMPIPMYLLLDPRNIGLTDDGDLKVFFCGLQRITSQKLTLDWGTFFYCLLSGQYLEEPIDKVPEDLPVSKHMIRLIQKSLKNSSVDSVRSQIDAYEKRKHGKSLFSRLFGGEKKEEPRPQSSSSGQKVIPPVQRSESPSDRIQAAQPTVSKEETPNELEQQHLEQIRLEYERRQQELLEQLRRQQEELERLERERREKERLEKELQRAREERERLERERREQEERERLERERREQEERERLERERREQEERERLERERREQEERERLERERREREERERLERERREQEERERLERERREREERERALQELERLKRERMEWERKERERLEKERQEFERKERELRKKLQEDLKQLELQNSDQDRNRGRSAGPDDPQPERVDSKSIERQRQELERVQKEKEERERLLRERIYRESEEHAQLARQFEEYMKQMLNKKKI</sequence>
<name>A0A1H8IF91_9BACL</name>
<organism evidence="2 3">
    <name type="scientific">Lihuaxuella thermophila</name>
    <dbReference type="NCBI Taxonomy" id="1173111"/>
    <lineage>
        <taxon>Bacteria</taxon>
        <taxon>Bacillati</taxon>
        <taxon>Bacillota</taxon>
        <taxon>Bacilli</taxon>
        <taxon>Bacillales</taxon>
        <taxon>Thermoactinomycetaceae</taxon>
        <taxon>Lihuaxuella</taxon>
    </lineage>
</organism>
<accession>A0A1H8IF91</accession>